<reference evidence="4 5" key="1">
    <citation type="journal article" date="2009" name="Appl. Environ. Microbiol.">
        <title>Three genomes from the phylum Acidobacteria provide insight into the lifestyles of these microorganisms in soils.</title>
        <authorList>
            <person name="Ward N.L."/>
            <person name="Challacombe J.F."/>
            <person name="Janssen P.H."/>
            <person name="Henrissat B."/>
            <person name="Coutinho P.M."/>
            <person name="Wu M."/>
            <person name="Xie G."/>
            <person name="Haft D.H."/>
            <person name="Sait M."/>
            <person name="Badger J."/>
            <person name="Barabote R.D."/>
            <person name="Bradley B."/>
            <person name="Brettin T.S."/>
            <person name="Brinkac L.M."/>
            <person name="Bruce D."/>
            <person name="Creasy T."/>
            <person name="Daugherty S.C."/>
            <person name="Davidsen T.M."/>
            <person name="DeBoy R.T."/>
            <person name="Detter J.C."/>
            <person name="Dodson R.J."/>
            <person name="Durkin A.S."/>
            <person name="Ganapathy A."/>
            <person name="Gwinn-Giglio M."/>
            <person name="Han C.S."/>
            <person name="Khouri H."/>
            <person name="Kiss H."/>
            <person name="Kothari S.P."/>
            <person name="Madupu R."/>
            <person name="Nelson K.E."/>
            <person name="Nelson W.C."/>
            <person name="Paulsen I."/>
            <person name="Penn K."/>
            <person name="Ren Q."/>
            <person name="Rosovitz M.J."/>
            <person name="Selengut J.D."/>
            <person name="Shrivastava S."/>
            <person name="Sullivan S.A."/>
            <person name="Tapia R."/>
            <person name="Thompson L.S."/>
            <person name="Watkins K.L."/>
            <person name="Yang Q."/>
            <person name="Yu C."/>
            <person name="Zafar N."/>
            <person name="Zhou L."/>
            <person name="Kuske C.R."/>
        </authorList>
    </citation>
    <scope>NUCLEOTIDE SEQUENCE [LARGE SCALE GENOMIC DNA]</scope>
    <source>
        <strain evidence="4 5">Ellin345</strain>
    </source>
</reference>
<evidence type="ECO:0000313" key="5">
    <source>
        <dbReference type="Proteomes" id="UP000002432"/>
    </source>
</evidence>
<dbReference type="KEGG" id="aba:Acid345_2628"/>
<dbReference type="EnsemblBacteria" id="ABF41629">
    <property type="protein sequence ID" value="ABF41629"/>
    <property type="gene ID" value="Acid345_2628"/>
</dbReference>
<dbReference type="InterPro" id="IPR027266">
    <property type="entry name" value="TrmE/GcvT-like"/>
</dbReference>
<dbReference type="Gene3D" id="3.30.1360.120">
    <property type="entry name" value="Probable tRNA modification gtpase trme, domain 1"/>
    <property type="match status" value="1"/>
</dbReference>
<dbReference type="GO" id="GO:0016226">
    <property type="term" value="P:iron-sulfur cluster assembly"/>
    <property type="evidence" value="ECO:0007669"/>
    <property type="project" value="TreeGrafter"/>
</dbReference>
<evidence type="ECO:0000256" key="1">
    <source>
        <dbReference type="ARBA" id="ARBA00022946"/>
    </source>
</evidence>
<organism evidence="4 5">
    <name type="scientific">Koribacter versatilis (strain Ellin345)</name>
    <dbReference type="NCBI Taxonomy" id="204669"/>
    <lineage>
        <taxon>Bacteria</taxon>
        <taxon>Pseudomonadati</taxon>
        <taxon>Acidobacteriota</taxon>
        <taxon>Terriglobia</taxon>
        <taxon>Terriglobales</taxon>
        <taxon>Candidatus Korobacteraceae</taxon>
        <taxon>Candidatus Korobacter</taxon>
    </lineage>
</organism>
<feature type="binding site" evidence="2">
    <location>
        <position position="190"/>
    </location>
    <ligand>
        <name>substrate</name>
    </ligand>
</feature>
<dbReference type="RefSeq" id="WP_011523430.1">
    <property type="nucleotide sequence ID" value="NC_008009.1"/>
</dbReference>
<dbReference type="PIRSF" id="PIRSF006487">
    <property type="entry name" value="GcvT"/>
    <property type="match status" value="1"/>
</dbReference>
<dbReference type="STRING" id="204669.Acid345_2628"/>
<dbReference type="PANTHER" id="PTHR22602:SF0">
    <property type="entry name" value="TRANSFERASE CAF17, MITOCHONDRIAL-RELATED"/>
    <property type="match status" value="1"/>
</dbReference>
<dbReference type="HOGENOM" id="CLU_007884_6_3_0"/>
<feature type="domain" description="GCVT N-terminal" evidence="3">
    <location>
        <begin position="10"/>
        <end position="252"/>
    </location>
</feature>
<dbReference type="NCBIfam" id="TIGR03317">
    <property type="entry name" value="ygfZ_signature"/>
    <property type="match status" value="1"/>
</dbReference>
<sequence>MRNSLLQEKTAPARMGEYHGAHAAAVYTDVAREFDALRTGAAVYEATWRAKIVATGEDRVRWLNGMITNNVRDLAVSRGVYSFVLNAQGRIQGDLIAFQRGDYILLETDESQAESLTALFDRFIIMDDVEIANVSEKLASIGVKGPKAAEVLREAGFPADLKALDVVDATWNGVGISVACGASEQFPEFEIWFAPEHTVAVWDALVSAGAQPVGYEALELHRIATGIPAFGQDIRERDLPQETAQSHALHFSKGCYVGQEIVERIHSRGNVHRGFTGFSLSQLVNSGTKLVRDGKEVGEITSVAELPSKKIIALGYVRREAATSELVAGDATAKVHPLPFEF</sequence>
<dbReference type="EMBL" id="CP000360">
    <property type="protein sequence ID" value="ABF41629.1"/>
    <property type="molecule type" value="Genomic_DNA"/>
</dbReference>
<dbReference type="InterPro" id="IPR045179">
    <property type="entry name" value="YgfZ/GcvT"/>
</dbReference>
<name>Q1INC1_KORVE</name>
<dbReference type="SUPFAM" id="SSF103025">
    <property type="entry name" value="Folate-binding domain"/>
    <property type="match status" value="1"/>
</dbReference>
<dbReference type="eggNOG" id="COG0404">
    <property type="taxonomic scope" value="Bacteria"/>
</dbReference>
<dbReference type="AlphaFoldDB" id="Q1INC1"/>
<gene>
    <name evidence="4" type="ordered locus">Acid345_2628</name>
</gene>
<dbReference type="Pfam" id="PF01571">
    <property type="entry name" value="GCV_T"/>
    <property type="match status" value="1"/>
</dbReference>
<evidence type="ECO:0000313" key="4">
    <source>
        <dbReference type="EMBL" id="ABF41629.1"/>
    </source>
</evidence>
<evidence type="ECO:0000259" key="3">
    <source>
        <dbReference type="Pfam" id="PF01571"/>
    </source>
</evidence>
<protein>
    <submittedName>
        <fullName evidence="4">Glycine cleavage T protein, aminomethyl transferase</fullName>
    </submittedName>
</protein>
<dbReference type="OrthoDB" id="9796287at2"/>
<dbReference type="GO" id="GO:0016740">
    <property type="term" value="F:transferase activity"/>
    <property type="evidence" value="ECO:0007669"/>
    <property type="project" value="UniProtKB-KW"/>
</dbReference>
<dbReference type="PANTHER" id="PTHR22602">
    <property type="entry name" value="TRANSFERASE CAF17, MITOCHONDRIAL-RELATED"/>
    <property type="match status" value="1"/>
</dbReference>
<keyword evidence="5" id="KW-1185">Reference proteome</keyword>
<proteinExistence type="predicted"/>
<keyword evidence="1" id="KW-0809">Transit peptide</keyword>
<evidence type="ECO:0000256" key="2">
    <source>
        <dbReference type="PIRSR" id="PIRSR006487-1"/>
    </source>
</evidence>
<keyword evidence="4" id="KW-0808">Transferase</keyword>
<accession>Q1INC1</accession>
<dbReference type="InterPro" id="IPR006222">
    <property type="entry name" value="GCVT_N"/>
</dbReference>
<dbReference type="InterPro" id="IPR017703">
    <property type="entry name" value="YgfZ/GCV_T_CS"/>
</dbReference>
<dbReference type="Proteomes" id="UP000002432">
    <property type="component" value="Chromosome"/>
</dbReference>